<name>U2GRN7_9BACT</name>
<dbReference type="PATRIC" id="fig|1242965.3.peg.2029"/>
<comment type="caution">
    <text evidence="1">The sequence shown here is derived from an EMBL/GenBank/DDBJ whole genome shotgun (WGS) entry which is preliminary data.</text>
</comment>
<evidence type="ECO:0000313" key="1">
    <source>
        <dbReference type="EMBL" id="ERJ30734.1"/>
    </source>
</evidence>
<gene>
    <name evidence="1" type="ORF">UNSW2_2005</name>
</gene>
<organism evidence="1 2">
    <name type="scientific">Campylobacter concisus UNSW2</name>
    <dbReference type="NCBI Taxonomy" id="1242965"/>
    <lineage>
        <taxon>Bacteria</taxon>
        <taxon>Pseudomonadati</taxon>
        <taxon>Campylobacterota</taxon>
        <taxon>Epsilonproteobacteria</taxon>
        <taxon>Campylobacterales</taxon>
        <taxon>Campylobacteraceae</taxon>
        <taxon>Campylobacter</taxon>
    </lineage>
</organism>
<dbReference type="EMBL" id="ANNJ01000038">
    <property type="protein sequence ID" value="ERJ30734.1"/>
    <property type="molecule type" value="Genomic_DNA"/>
</dbReference>
<sequence>MVVSLIFKAFKFEGEEMVCLFLVFVCVPLILAAAPKLKPYVPELTDAAAI</sequence>
<dbReference type="AlphaFoldDB" id="U2GRN7"/>
<dbReference type="Proteomes" id="UP000016625">
    <property type="component" value="Unassembled WGS sequence"/>
</dbReference>
<protein>
    <submittedName>
        <fullName evidence="1">Uncharacterized protein</fullName>
    </submittedName>
</protein>
<proteinExistence type="predicted"/>
<reference evidence="1 2" key="1">
    <citation type="journal article" date="2013" name="BMC Genomics">
        <title>Comparative genomics of Campylobacter concisus isolates reveals genetic diversity and provides insights into disease association.</title>
        <authorList>
            <person name="Deshpande N.P."/>
            <person name="Kaakoush N.O."/>
            <person name="Wilkins M.R."/>
            <person name="Mitchell H.M."/>
        </authorList>
    </citation>
    <scope>NUCLEOTIDE SEQUENCE [LARGE SCALE GENOMIC DNA]</scope>
    <source>
        <strain evidence="1 2">UNSW2</strain>
    </source>
</reference>
<evidence type="ECO:0000313" key="2">
    <source>
        <dbReference type="Proteomes" id="UP000016625"/>
    </source>
</evidence>
<accession>U2GRN7</accession>